<name>A0ABD0KEP2_9CAEN</name>
<feature type="region of interest" description="Disordered" evidence="2">
    <location>
        <begin position="1"/>
        <end position="23"/>
    </location>
</feature>
<dbReference type="InterPro" id="IPR000488">
    <property type="entry name" value="Death_dom"/>
</dbReference>
<evidence type="ECO:0000256" key="1">
    <source>
        <dbReference type="SAM" id="Coils"/>
    </source>
</evidence>
<reference evidence="4 6" key="2">
    <citation type="journal article" date="2023" name="Sci. Data">
        <title>Genome assembly of the Korean intertidal mud-creeper Batillaria attramentaria.</title>
        <authorList>
            <person name="Patra A.K."/>
            <person name="Ho P.T."/>
            <person name="Jun S."/>
            <person name="Lee S.J."/>
            <person name="Kim Y."/>
            <person name="Won Y.J."/>
        </authorList>
    </citation>
    <scope>NUCLEOTIDE SEQUENCE [LARGE SCALE GENOMIC DNA]</scope>
    <source>
        <strain evidence="4">Wonlab-2016</strain>
    </source>
</reference>
<dbReference type="AlphaFoldDB" id="A0ABD0KEP2"/>
<evidence type="ECO:0000259" key="3">
    <source>
        <dbReference type="PROSITE" id="PS50017"/>
    </source>
</evidence>
<protein>
    <recommendedName>
        <fullName evidence="3">Death domain-containing protein</fullName>
    </recommendedName>
</protein>
<dbReference type="CDD" id="cd01670">
    <property type="entry name" value="Death"/>
    <property type="match status" value="1"/>
</dbReference>
<dbReference type="PROSITE" id="PS50017">
    <property type="entry name" value="DEATH_DOMAIN"/>
    <property type="match status" value="1"/>
</dbReference>
<keyword evidence="1" id="KW-0175">Coiled coil</keyword>
<evidence type="ECO:0000313" key="5">
    <source>
        <dbReference type="EMBL" id="KAK7490677.1"/>
    </source>
</evidence>
<dbReference type="EMBL" id="JACVVK020000124">
    <property type="protein sequence ID" value="KAK7490677.1"/>
    <property type="molecule type" value="Genomic_DNA"/>
</dbReference>
<dbReference type="EMBL" id="JACVVK020000195">
    <property type="protein sequence ID" value="KAK7485420.1"/>
    <property type="molecule type" value="Genomic_DNA"/>
</dbReference>
<dbReference type="Proteomes" id="UP001519460">
    <property type="component" value="Unassembled WGS sequence"/>
</dbReference>
<keyword evidence="6" id="KW-1185">Reference proteome</keyword>
<evidence type="ECO:0000313" key="4">
    <source>
        <dbReference type="EMBL" id="KAK7485420.1"/>
    </source>
</evidence>
<proteinExistence type="predicted"/>
<feature type="domain" description="Death" evidence="3">
    <location>
        <begin position="450"/>
        <end position="544"/>
    </location>
</feature>
<evidence type="ECO:0000313" key="6">
    <source>
        <dbReference type="Proteomes" id="UP001519460"/>
    </source>
</evidence>
<evidence type="ECO:0000256" key="2">
    <source>
        <dbReference type="SAM" id="MobiDB-lite"/>
    </source>
</evidence>
<accession>A0ABD0KEP2</accession>
<reference evidence="4" key="1">
    <citation type="submission" date="2020-09" db="EMBL/GenBank/DDBJ databases">
        <authorList>
            <person name="Won Y."/>
        </authorList>
    </citation>
    <scope>NUCLEOTIDE SEQUENCE</scope>
    <source>
        <strain evidence="4">Wonlab-2016</strain>
        <tissue evidence="4">Foot muscle</tissue>
    </source>
</reference>
<dbReference type="InterPro" id="IPR011029">
    <property type="entry name" value="DEATH-like_dom_sf"/>
</dbReference>
<gene>
    <name evidence="5" type="ORF">BaRGS_00018094</name>
    <name evidence="4" type="ORF">BaRGS_00023368</name>
</gene>
<reference evidence="4" key="3">
    <citation type="submission" date="2023-01" db="EMBL/GenBank/DDBJ databases">
        <authorList>
            <person name="Patra A."/>
        </authorList>
    </citation>
    <scope>NUCLEOTIDE SEQUENCE</scope>
    <source>
        <strain evidence="4">Wonlab-2016</strain>
        <tissue evidence="4">Foot muscle</tissue>
    </source>
</reference>
<feature type="coiled-coil region" evidence="1">
    <location>
        <begin position="298"/>
        <end position="364"/>
    </location>
</feature>
<dbReference type="Gene3D" id="1.10.533.10">
    <property type="entry name" value="Death Domain, Fas"/>
    <property type="match status" value="1"/>
</dbReference>
<comment type="caution">
    <text evidence="4">The sequence shown here is derived from an EMBL/GenBank/DDBJ whole genome shotgun (WGS) entry which is preliminary data.</text>
</comment>
<organism evidence="4 6">
    <name type="scientific">Batillaria attramentaria</name>
    <dbReference type="NCBI Taxonomy" id="370345"/>
    <lineage>
        <taxon>Eukaryota</taxon>
        <taxon>Metazoa</taxon>
        <taxon>Spiralia</taxon>
        <taxon>Lophotrochozoa</taxon>
        <taxon>Mollusca</taxon>
        <taxon>Gastropoda</taxon>
        <taxon>Caenogastropoda</taxon>
        <taxon>Sorbeoconcha</taxon>
        <taxon>Cerithioidea</taxon>
        <taxon>Batillariidae</taxon>
        <taxon>Batillaria</taxon>
    </lineage>
</organism>
<sequence>MKKSLPEGTAEKPERPNQGPPVSLEAERRKAMMLIHSAEKEVLNFREKHFRRPKSHFSIDTVDFLHYVVEKAETRRVPKTWIDFKNLLEKVREPASFLYPRDIPYVDAALERAMRFDELLASVRGKLTEALEDHIAKYCHSFSAEAEECDIRCVQEYENNITRWRTVVRDSFALLDDILKSIKEAGPTFENYVLNYDKVLHYMHLVLEIFPRIYNPLKDWVTADEAYARKLQDEANEILRRKVQVTEDTRRTMLRAEDMKSKVSRTHHQAKKVRERLVRAMDERKFCRRQEMVLVDNASKLEIEIAQKKRELDECLHEYYTRQINSDSFYRRVMARATTHQEELSKLEKRLDNMRLNMGRIKKERLSVQKEVHKLQTMFDRSSKAGGLACLDAEGKTQNVRDLQEENKIMGDKLAALRRIRAIKINPQTVKKIYSEGYIPGRKWSVVDPFEEAVRVTAADIGKDWAFLYNKLPFTPERDMITRSHDIQVIDLSSQKKDVGLRGAAMRSLEKWKRLSQNASVNALVRTLKTIKKQSVANKVEKHVSTVSA</sequence>